<accession>A0ABP0ZUG4</accession>
<gene>
    <name evidence="1" type="ORF">LODBEIA_P40340</name>
</gene>
<protein>
    <recommendedName>
        <fullName evidence="3">DUF5666 domain-containing protein</fullName>
    </recommendedName>
</protein>
<keyword evidence="2" id="KW-1185">Reference proteome</keyword>
<dbReference type="GeneID" id="92209230"/>
<organism evidence="1 2">
    <name type="scientific">Lodderomyces beijingensis</name>
    <dbReference type="NCBI Taxonomy" id="1775926"/>
    <lineage>
        <taxon>Eukaryota</taxon>
        <taxon>Fungi</taxon>
        <taxon>Dikarya</taxon>
        <taxon>Ascomycota</taxon>
        <taxon>Saccharomycotina</taxon>
        <taxon>Pichiomycetes</taxon>
        <taxon>Debaryomycetaceae</taxon>
        <taxon>Candida/Lodderomyces clade</taxon>
        <taxon>Lodderomyces</taxon>
    </lineage>
</organism>
<name>A0ABP0ZUG4_9ASCO</name>
<evidence type="ECO:0000313" key="1">
    <source>
        <dbReference type="EMBL" id="CAK9439934.1"/>
    </source>
</evidence>
<evidence type="ECO:0008006" key="3">
    <source>
        <dbReference type="Google" id="ProtNLM"/>
    </source>
</evidence>
<reference evidence="1 2" key="1">
    <citation type="submission" date="2024-03" db="EMBL/GenBank/DDBJ databases">
        <authorList>
            <person name="Brejova B."/>
        </authorList>
    </citation>
    <scope>NUCLEOTIDE SEQUENCE [LARGE SCALE GENOMIC DNA]</scope>
    <source>
        <strain evidence="1 2">CBS 14171</strain>
    </source>
</reference>
<proteinExistence type="predicted"/>
<evidence type="ECO:0000313" key="2">
    <source>
        <dbReference type="Proteomes" id="UP001497383"/>
    </source>
</evidence>
<dbReference type="RefSeq" id="XP_066830972.1">
    <property type="nucleotide sequence ID" value="XM_066974211.1"/>
</dbReference>
<sequence length="164" mass="16649">MKAAKTNNPAKAGTALAAAPPASVIEGTAGEVGFGVETRAEDEVVEAEGEVEPGAEVAGFEETDTAELDGFEEETGMTGMVVVTTEDPEVYTLVVDDDGIAGFEETGIVVVTTEVPEVYTLVVDDDGIAGLLEAGTEVELTGLLEAGIELPGLSDTGVESVSGQ</sequence>
<dbReference type="Proteomes" id="UP001497383">
    <property type="component" value="Chromosome 5"/>
</dbReference>
<dbReference type="EMBL" id="OZ022409">
    <property type="protein sequence ID" value="CAK9439934.1"/>
    <property type="molecule type" value="Genomic_DNA"/>
</dbReference>